<keyword evidence="2" id="KW-1185">Reference proteome</keyword>
<dbReference type="Proteomes" id="UP000183832">
    <property type="component" value="Unassembled WGS sequence"/>
</dbReference>
<gene>
    <name evidence="1" type="ORF">CLUMA_CG001753</name>
</gene>
<sequence>MLRKHMTLVVISEKSLKVISFKQMQILTISKAHLIKYNKELIIRYVLNQKHKVTSCKHVSSIVHNKDIDTKESFSKAVK</sequence>
<organism evidence="1 2">
    <name type="scientific">Clunio marinus</name>
    <dbReference type="NCBI Taxonomy" id="568069"/>
    <lineage>
        <taxon>Eukaryota</taxon>
        <taxon>Metazoa</taxon>
        <taxon>Ecdysozoa</taxon>
        <taxon>Arthropoda</taxon>
        <taxon>Hexapoda</taxon>
        <taxon>Insecta</taxon>
        <taxon>Pterygota</taxon>
        <taxon>Neoptera</taxon>
        <taxon>Endopterygota</taxon>
        <taxon>Diptera</taxon>
        <taxon>Nematocera</taxon>
        <taxon>Chironomoidea</taxon>
        <taxon>Chironomidae</taxon>
        <taxon>Clunio</taxon>
    </lineage>
</organism>
<proteinExistence type="predicted"/>
<reference evidence="1 2" key="1">
    <citation type="submission" date="2015-04" db="EMBL/GenBank/DDBJ databases">
        <authorList>
            <person name="Syromyatnikov M.Y."/>
            <person name="Popov V.N."/>
        </authorList>
    </citation>
    <scope>NUCLEOTIDE SEQUENCE [LARGE SCALE GENOMIC DNA]</scope>
</reference>
<evidence type="ECO:0000313" key="2">
    <source>
        <dbReference type="Proteomes" id="UP000183832"/>
    </source>
</evidence>
<evidence type="ECO:0000313" key="1">
    <source>
        <dbReference type="EMBL" id="CRK87967.1"/>
    </source>
</evidence>
<protein>
    <submittedName>
        <fullName evidence="1">CLUMA_CG001753, isoform A</fullName>
    </submittedName>
</protein>
<dbReference type="EMBL" id="CVRI01000006">
    <property type="protein sequence ID" value="CRK87967.1"/>
    <property type="molecule type" value="Genomic_DNA"/>
</dbReference>
<dbReference type="AlphaFoldDB" id="A0A1J1HIV2"/>
<accession>A0A1J1HIV2</accession>
<name>A0A1J1HIV2_9DIPT</name>